<dbReference type="EMBL" id="BOPC01000011">
    <property type="protein sequence ID" value="GIJ25635.1"/>
    <property type="molecule type" value="Genomic_DNA"/>
</dbReference>
<protein>
    <submittedName>
        <fullName evidence="1">Uncharacterized protein</fullName>
    </submittedName>
</protein>
<comment type="caution">
    <text evidence="1">The sequence shown here is derived from an EMBL/GenBank/DDBJ whole genome shotgun (WGS) entry which is preliminary data.</text>
</comment>
<gene>
    <name evidence="1" type="ORF">Vqi01_07970</name>
</gene>
<sequence>MSISPVVLGIPYLRDRGEGGRMRTAGEDDRWARSRLGPTGCASRRLTGHLTVATLTLGRWRSVKKGPLYNARR</sequence>
<proteinExistence type="predicted"/>
<name>A0ABQ4J634_9ACTN</name>
<dbReference type="Proteomes" id="UP000653076">
    <property type="component" value="Unassembled WGS sequence"/>
</dbReference>
<keyword evidence="2" id="KW-1185">Reference proteome</keyword>
<organism evidence="1 2">
    <name type="scientific">Micromonospora qiuiae</name>
    <dbReference type="NCBI Taxonomy" id="502268"/>
    <lineage>
        <taxon>Bacteria</taxon>
        <taxon>Bacillati</taxon>
        <taxon>Actinomycetota</taxon>
        <taxon>Actinomycetes</taxon>
        <taxon>Micromonosporales</taxon>
        <taxon>Micromonosporaceae</taxon>
        <taxon>Micromonospora</taxon>
    </lineage>
</organism>
<evidence type="ECO:0000313" key="1">
    <source>
        <dbReference type="EMBL" id="GIJ25635.1"/>
    </source>
</evidence>
<evidence type="ECO:0000313" key="2">
    <source>
        <dbReference type="Proteomes" id="UP000653076"/>
    </source>
</evidence>
<reference evidence="1 2" key="1">
    <citation type="submission" date="2021-01" db="EMBL/GenBank/DDBJ databases">
        <title>Whole genome shotgun sequence of Verrucosispora qiuiae NBRC 106684.</title>
        <authorList>
            <person name="Komaki H."/>
            <person name="Tamura T."/>
        </authorList>
    </citation>
    <scope>NUCLEOTIDE SEQUENCE [LARGE SCALE GENOMIC DNA]</scope>
    <source>
        <strain evidence="1 2">NBRC 106684</strain>
    </source>
</reference>
<accession>A0ABQ4J634</accession>